<feature type="transmembrane region" description="Helical" evidence="8">
    <location>
        <begin position="157"/>
        <end position="179"/>
    </location>
</feature>
<keyword evidence="6 8" id="KW-1133">Transmembrane helix</keyword>
<evidence type="ECO:0000256" key="1">
    <source>
        <dbReference type="ARBA" id="ARBA00004651"/>
    </source>
</evidence>
<evidence type="ECO:0000256" key="2">
    <source>
        <dbReference type="ARBA" id="ARBA00007935"/>
    </source>
</evidence>
<evidence type="ECO:0000313" key="9">
    <source>
        <dbReference type="EMBL" id="ANF97801.1"/>
    </source>
</evidence>
<protein>
    <submittedName>
        <fullName evidence="9">Fe3+-siderophore ABC transporter permease</fullName>
    </submittedName>
</protein>
<dbReference type="InterPro" id="IPR037294">
    <property type="entry name" value="ABC_BtuC-like"/>
</dbReference>
<dbReference type="EMBL" id="CP013023">
    <property type="protein sequence ID" value="ANF97801.1"/>
    <property type="molecule type" value="Genomic_DNA"/>
</dbReference>
<evidence type="ECO:0000256" key="6">
    <source>
        <dbReference type="ARBA" id="ARBA00022989"/>
    </source>
</evidence>
<keyword evidence="7 8" id="KW-0472">Membrane</keyword>
<feature type="transmembrane region" description="Helical" evidence="8">
    <location>
        <begin position="437"/>
        <end position="459"/>
    </location>
</feature>
<dbReference type="GO" id="GO:0033214">
    <property type="term" value="P:siderophore-iron import into cell"/>
    <property type="evidence" value="ECO:0007669"/>
    <property type="project" value="TreeGrafter"/>
</dbReference>
<reference evidence="10" key="1">
    <citation type="submission" date="2015-10" db="EMBL/GenBank/DDBJ databases">
        <title>Genome of Paenibacillus bovis sp. nov.</title>
        <authorList>
            <person name="Wu Z."/>
            <person name="Gao C."/>
            <person name="Liu Z."/>
            <person name="Zheng H."/>
        </authorList>
    </citation>
    <scope>NUCLEOTIDE SEQUENCE [LARGE SCALE GENOMIC DNA]</scope>
    <source>
        <strain evidence="10">BD3526</strain>
    </source>
</reference>
<dbReference type="Proteomes" id="UP000078148">
    <property type="component" value="Chromosome"/>
</dbReference>
<dbReference type="Gene3D" id="1.10.3470.10">
    <property type="entry name" value="ABC transporter involved in vitamin B12 uptake, BtuC"/>
    <property type="match status" value="2"/>
</dbReference>
<evidence type="ECO:0000256" key="8">
    <source>
        <dbReference type="SAM" id="Phobius"/>
    </source>
</evidence>
<proteinExistence type="inferred from homology"/>
<feature type="transmembrane region" description="Helical" evidence="8">
    <location>
        <begin position="67"/>
        <end position="89"/>
    </location>
</feature>
<dbReference type="Pfam" id="PF01032">
    <property type="entry name" value="FecCD"/>
    <property type="match status" value="2"/>
</dbReference>
<feature type="transmembrane region" description="Helical" evidence="8">
    <location>
        <begin position="494"/>
        <end position="517"/>
    </location>
</feature>
<feature type="transmembrane region" description="Helical" evidence="8">
    <location>
        <begin position="199"/>
        <end position="218"/>
    </location>
</feature>
<dbReference type="STRING" id="1616788.AR543_18470"/>
<feature type="transmembrane region" description="Helical" evidence="8">
    <location>
        <begin position="466"/>
        <end position="488"/>
    </location>
</feature>
<feature type="transmembrane region" description="Helical" evidence="8">
    <location>
        <begin position="585"/>
        <end position="616"/>
    </location>
</feature>
<evidence type="ECO:0000256" key="7">
    <source>
        <dbReference type="ARBA" id="ARBA00023136"/>
    </source>
</evidence>
<dbReference type="RefSeq" id="WP_060535895.1">
    <property type="nucleotide sequence ID" value="NZ_CP013023.1"/>
</dbReference>
<name>A0A172ZJJ9_9BACL</name>
<dbReference type="CDD" id="cd06550">
    <property type="entry name" value="TM_ABC_iron-siderophores_like"/>
    <property type="match status" value="2"/>
</dbReference>
<feature type="transmembrane region" description="Helical" evidence="8">
    <location>
        <begin position="362"/>
        <end position="383"/>
    </location>
</feature>
<keyword evidence="4" id="KW-1003">Cell membrane</keyword>
<feature type="transmembrane region" description="Helical" evidence="8">
    <location>
        <begin position="628"/>
        <end position="649"/>
    </location>
</feature>
<dbReference type="KEGG" id="pbv:AR543_18470"/>
<feature type="transmembrane region" description="Helical" evidence="8">
    <location>
        <begin position="101"/>
        <end position="121"/>
    </location>
</feature>
<comment type="similarity">
    <text evidence="2">Belongs to the binding-protein-dependent transport system permease family. FecCD subfamily.</text>
</comment>
<reference evidence="9 10" key="2">
    <citation type="journal article" date="2016" name="Int. J. Syst. Evol. Microbiol.">
        <title>Paenibacillus bovis sp. nov., isolated from raw yak (Bos grunniens) milk.</title>
        <authorList>
            <person name="Gao C."/>
            <person name="Han J."/>
            <person name="Liu Z."/>
            <person name="Xu X."/>
            <person name="Hang F."/>
            <person name="Wu Z."/>
        </authorList>
    </citation>
    <scope>NUCLEOTIDE SEQUENCE [LARGE SCALE GENOMIC DNA]</scope>
    <source>
        <strain evidence="9 10">BD3526</strain>
    </source>
</reference>
<gene>
    <name evidence="9" type="ORF">AR543_18470</name>
</gene>
<evidence type="ECO:0000256" key="5">
    <source>
        <dbReference type="ARBA" id="ARBA00022692"/>
    </source>
</evidence>
<feature type="transmembrane region" description="Helical" evidence="8">
    <location>
        <begin position="284"/>
        <end position="304"/>
    </location>
</feature>
<keyword evidence="10" id="KW-1185">Reference proteome</keyword>
<accession>A0A172ZJJ9</accession>
<feature type="transmembrane region" description="Helical" evidence="8">
    <location>
        <begin position="655"/>
        <end position="674"/>
    </location>
</feature>
<dbReference type="GO" id="GO:0022857">
    <property type="term" value="F:transmembrane transporter activity"/>
    <property type="evidence" value="ECO:0007669"/>
    <property type="project" value="InterPro"/>
</dbReference>
<comment type="subcellular location">
    <subcellularLocation>
        <location evidence="1">Cell membrane</location>
        <topology evidence="1">Multi-pass membrane protein</topology>
    </subcellularLocation>
</comment>
<feature type="transmembrane region" description="Helical" evidence="8">
    <location>
        <begin position="538"/>
        <end position="560"/>
    </location>
</feature>
<organism evidence="9 10">
    <name type="scientific">Paenibacillus bovis</name>
    <dbReference type="NCBI Taxonomy" id="1616788"/>
    <lineage>
        <taxon>Bacteria</taxon>
        <taxon>Bacillati</taxon>
        <taxon>Bacillota</taxon>
        <taxon>Bacilli</taxon>
        <taxon>Bacillales</taxon>
        <taxon>Paenibacillaceae</taxon>
        <taxon>Paenibacillus</taxon>
    </lineage>
</organism>
<evidence type="ECO:0000256" key="3">
    <source>
        <dbReference type="ARBA" id="ARBA00022448"/>
    </source>
</evidence>
<sequence>MSSVPLTGSAYSWRMISIYGGGLAALVILFFVSLCYGEAAISLHTVIEALTGRQDTLEHNMIWDLRMPRTMIGILAGGALAIAGALLQTITRNPLAASDTLGINAGAYFVVVLGTVMFPGLLGNSPFLFAVLGGLIAAAAAYLMAGGRKSSPVRLALSGMIISMVLGSFTSALHIFFALETQGLFLWGSGTLVQNDWSGVHYAWPWVVFITIGALLLSRQWDVLDLDESTASSLGQKVGIARTGGLLIAVLLAAIIVSVVGPIGFVGLVAPHLVRLSGIRSHRWLLPGVFIWGAALLIGADVLAKMVHNSSMELPTGAVMALIGAPWLIWLVLVKMKAANGIGGATSMSTGTSAQRWPFGRLAVIFTLLAVVLIVGSTMFGGLRIPLGDLLPSLFSSEGLYSALLQFRIPRTLVAAGAGAALAISGVLIQMSVRNPLADASIVGVSSGAGLAAMMVMILWPALPAYFVPVAAIVGAGAAAAFIFFLSWNKGLNPSAVVLLGIAISAIAGAGIQILIVQGKLWGGSSYIWLTGSTYARTWDQVTVMAIFLVLLVPVAWWMARRFELLVFDDQSAAGLGLSVRRTRLLAMATGVLLAAGAVACVGTVGFIGLIAPHMVRLLTGHHMRRSLLLSALTGAVMLVLADTIGRTVIAPTEIPSGLLIALIGAPYFLYLMYRSNWHRPTK</sequence>
<feature type="transmembrane region" description="Helical" evidence="8">
    <location>
        <begin position="412"/>
        <end position="431"/>
    </location>
</feature>
<feature type="transmembrane region" description="Helical" evidence="8">
    <location>
        <begin position="316"/>
        <end position="333"/>
    </location>
</feature>
<dbReference type="FunFam" id="1.10.3470.10:FF:000001">
    <property type="entry name" value="Vitamin B12 ABC transporter permease BtuC"/>
    <property type="match status" value="2"/>
</dbReference>
<keyword evidence="3" id="KW-0813">Transport</keyword>
<dbReference type="AlphaFoldDB" id="A0A172ZJJ9"/>
<keyword evidence="5 8" id="KW-0812">Transmembrane</keyword>
<feature type="transmembrane region" description="Helical" evidence="8">
    <location>
        <begin position="239"/>
        <end position="264"/>
    </location>
</feature>
<feature type="transmembrane region" description="Helical" evidence="8">
    <location>
        <begin position="21"/>
        <end position="47"/>
    </location>
</feature>
<dbReference type="OrthoDB" id="9811721at2"/>
<dbReference type="GO" id="GO:0005886">
    <property type="term" value="C:plasma membrane"/>
    <property type="evidence" value="ECO:0007669"/>
    <property type="project" value="UniProtKB-SubCell"/>
</dbReference>
<dbReference type="SUPFAM" id="SSF81345">
    <property type="entry name" value="ABC transporter involved in vitamin B12 uptake, BtuC"/>
    <property type="match status" value="2"/>
</dbReference>
<dbReference type="PANTHER" id="PTHR30472">
    <property type="entry name" value="FERRIC ENTEROBACTIN TRANSPORT SYSTEM PERMEASE PROTEIN"/>
    <property type="match status" value="1"/>
</dbReference>
<dbReference type="InterPro" id="IPR000522">
    <property type="entry name" value="ABC_transptr_permease_BtuC"/>
</dbReference>
<evidence type="ECO:0000313" key="10">
    <source>
        <dbReference type="Proteomes" id="UP000078148"/>
    </source>
</evidence>
<dbReference type="PANTHER" id="PTHR30472:SF37">
    <property type="entry name" value="FE(3+) DICITRATE TRANSPORT SYSTEM PERMEASE PROTEIN FECD-RELATED"/>
    <property type="match status" value="1"/>
</dbReference>
<evidence type="ECO:0000256" key="4">
    <source>
        <dbReference type="ARBA" id="ARBA00022475"/>
    </source>
</evidence>
<feature type="transmembrane region" description="Helical" evidence="8">
    <location>
        <begin position="127"/>
        <end position="145"/>
    </location>
</feature>